<dbReference type="AlphaFoldDB" id="A0A4Y2TUF6"/>
<evidence type="ECO:0000313" key="1">
    <source>
        <dbReference type="EMBL" id="GBO04223.1"/>
    </source>
</evidence>
<evidence type="ECO:0000313" key="2">
    <source>
        <dbReference type="Proteomes" id="UP000499080"/>
    </source>
</evidence>
<dbReference type="EMBL" id="BGPR01031262">
    <property type="protein sequence ID" value="GBO04223.1"/>
    <property type="molecule type" value="Genomic_DNA"/>
</dbReference>
<protein>
    <submittedName>
        <fullName evidence="1">Uncharacterized protein</fullName>
    </submittedName>
</protein>
<accession>A0A4Y2TUF6</accession>
<sequence>MPTNINRAISLFTISSRRNDHHHVDYSDIKCIKTGHTFRSVRFNRFQSLSPLHNAWQSIVTNRLTEPPHSSQPAGLIVTFRLSVIKCVNNFAMYHSVRLTGSCLYCPFATCQTNIVKQLAVPPFHPSLPDSSSFRDYPVMNPSK</sequence>
<reference evidence="1 2" key="1">
    <citation type="journal article" date="2019" name="Sci. Rep.">
        <title>Orb-weaving spider Araneus ventricosus genome elucidates the spidroin gene catalogue.</title>
        <authorList>
            <person name="Kono N."/>
            <person name="Nakamura H."/>
            <person name="Ohtoshi R."/>
            <person name="Moran D.A.P."/>
            <person name="Shinohara A."/>
            <person name="Yoshida Y."/>
            <person name="Fujiwara M."/>
            <person name="Mori M."/>
            <person name="Tomita M."/>
            <person name="Arakawa K."/>
        </authorList>
    </citation>
    <scope>NUCLEOTIDE SEQUENCE [LARGE SCALE GENOMIC DNA]</scope>
</reference>
<proteinExistence type="predicted"/>
<gene>
    <name evidence="1" type="ORF">AVEN_169554_1</name>
</gene>
<name>A0A4Y2TUF6_ARAVE</name>
<dbReference type="Proteomes" id="UP000499080">
    <property type="component" value="Unassembled WGS sequence"/>
</dbReference>
<keyword evidence="2" id="KW-1185">Reference proteome</keyword>
<comment type="caution">
    <text evidence="1">The sequence shown here is derived from an EMBL/GenBank/DDBJ whole genome shotgun (WGS) entry which is preliminary data.</text>
</comment>
<organism evidence="1 2">
    <name type="scientific">Araneus ventricosus</name>
    <name type="common">Orbweaver spider</name>
    <name type="synonym">Epeira ventricosa</name>
    <dbReference type="NCBI Taxonomy" id="182803"/>
    <lineage>
        <taxon>Eukaryota</taxon>
        <taxon>Metazoa</taxon>
        <taxon>Ecdysozoa</taxon>
        <taxon>Arthropoda</taxon>
        <taxon>Chelicerata</taxon>
        <taxon>Arachnida</taxon>
        <taxon>Araneae</taxon>
        <taxon>Araneomorphae</taxon>
        <taxon>Entelegynae</taxon>
        <taxon>Araneoidea</taxon>
        <taxon>Araneidae</taxon>
        <taxon>Araneus</taxon>
    </lineage>
</organism>